<dbReference type="Pfam" id="PF18935">
    <property type="entry name" value="DUF5683"/>
    <property type="match status" value="1"/>
</dbReference>
<evidence type="ECO:0000259" key="1">
    <source>
        <dbReference type="Pfam" id="PF18935"/>
    </source>
</evidence>
<evidence type="ECO:0000313" key="3">
    <source>
        <dbReference type="Proteomes" id="UP000275719"/>
    </source>
</evidence>
<organism evidence="2 3">
    <name type="scientific">Paenimyroides tangerinum</name>
    <dbReference type="NCBI Taxonomy" id="2488728"/>
    <lineage>
        <taxon>Bacteria</taxon>
        <taxon>Pseudomonadati</taxon>
        <taxon>Bacteroidota</taxon>
        <taxon>Flavobacteriia</taxon>
        <taxon>Flavobacteriales</taxon>
        <taxon>Flavobacteriaceae</taxon>
        <taxon>Paenimyroides</taxon>
    </lineage>
</organism>
<dbReference type="Proteomes" id="UP000275719">
    <property type="component" value="Unassembled WGS sequence"/>
</dbReference>
<protein>
    <recommendedName>
        <fullName evidence="1">DUF5683 domain-containing protein</fullName>
    </recommendedName>
</protein>
<feature type="domain" description="DUF5683" evidence="1">
    <location>
        <begin position="36"/>
        <end position="183"/>
    </location>
</feature>
<dbReference type="AlphaFoldDB" id="A0A3P3W7M4"/>
<evidence type="ECO:0000313" key="2">
    <source>
        <dbReference type="EMBL" id="RRJ90694.1"/>
    </source>
</evidence>
<dbReference type="OrthoDB" id="9813910at2"/>
<dbReference type="InterPro" id="IPR043738">
    <property type="entry name" value="DUF5683"/>
</dbReference>
<comment type="caution">
    <text evidence="2">The sequence shown here is derived from an EMBL/GenBank/DDBJ whole genome shotgun (WGS) entry which is preliminary data.</text>
</comment>
<sequence length="183" mass="21009">MGFLIISLFSYGICSAQEADSLKLKTNTLTKQAIDPLSPAKAAFYSAVVPGLGQIYNKSYWKVPIVYAGIGTGMYFYIDNQKKYLEYRNEYKRRLQGIHDVSDPKFGRLDNDRLITGQRYYQKNRDLSLVITIAIYALNIVDANVDAHLQQFNVDDDLSFRPSFQYNEFNGTYQFGAQLTFKF</sequence>
<proteinExistence type="predicted"/>
<dbReference type="EMBL" id="RQVQ01000015">
    <property type="protein sequence ID" value="RRJ90694.1"/>
    <property type="molecule type" value="Genomic_DNA"/>
</dbReference>
<name>A0A3P3W7M4_9FLAO</name>
<reference evidence="2 3" key="1">
    <citation type="submission" date="2018-11" db="EMBL/GenBank/DDBJ databases">
        <title>Flavobacterium sp. nov., YIM 102701-2 draft genome.</title>
        <authorList>
            <person name="Li G."/>
            <person name="Jiang Y."/>
        </authorList>
    </citation>
    <scope>NUCLEOTIDE SEQUENCE [LARGE SCALE GENOMIC DNA]</scope>
    <source>
        <strain evidence="2 3">YIM 102701-2</strain>
    </source>
</reference>
<keyword evidence="3" id="KW-1185">Reference proteome</keyword>
<gene>
    <name evidence="2" type="ORF">EG240_08140</name>
</gene>
<accession>A0A3P3W7M4</accession>